<evidence type="ECO:0000313" key="1">
    <source>
        <dbReference type="EMBL" id="PCE44352.1"/>
    </source>
</evidence>
<protein>
    <submittedName>
        <fullName evidence="1">DUF1178 domain-containing protein</fullName>
    </submittedName>
</protein>
<dbReference type="Proteomes" id="UP000218934">
    <property type="component" value="Unassembled WGS sequence"/>
</dbReference>
<proteinExistence type="predicted"/>
<sequence>MIVFDVGCKQGHVFEIWFGSSADYEDQKARGLVMCPYCGSTDVDKAVMAPNVAAKGNQRNAVVPAPGGAPAEVPAAANLPSPEQFKAMVAKLAEVQARMLEGSDYVGKRFADEARSMHLGEQEARPIHGQTSAEEAKALIEEGVPVAPLLLPVRPPKSEN</sequence>
<dbReference type="PIRSF" id="PIRSF032131">
    <property type="entry name" value="UCP032131"/>
    <property type="match status" value="1"/>
</dbReference>
<keyword evidence="2" id="KW-1185">Reference proteome</keyword>
<dbReference type="EMBL" id="NWUF01000001">
    <property type="protein sequence ID" value="PCE44352.1"/>
    <property type="molecule type" value="Genomic_DNA"/>
</dbReference>
<dbReference type="KEGG" id="rdi:CMV14_12215"/>
<reference evidence="1 2" key="1">
    <citation type="submission" date="2017-09" db="EMBL/GenBank/DDBJ databases">
        <title>The Catabolism of 3,6-Dichlorosalicylic acid is Initiated by the Cytochrome P450 Monooxygenase DsmABC in Rhizorhabdus dicambivorans Ndbn-20.</title>
        <authorList>
            <person name="Na L."/>
        </authorList>
    </citation>
    <scope>NUCLEOTIDE SEQUENCE [LARGE SCALE GENOMIC DNA]</scope>
    <source>
        <strain evidence="1 2">Ndbn-20m</strain>
    </source>
</reference>
<dbReference type="InterPro" id="IPR009562">
    <property type="entry name" value="DUF1178"/>
</dbReference>
<dbReference type="Pfam" id="PF06676">
    <property type="entry name" value="DUF1178"/>
    <property type="match status" value="1"/>
</dbReference>
<dbReference type="OrthoDB" id="9799894at2"/>
<name>A0A2A4G2T9_9SPHN</name>
<comment type="caution">
    <text evidence="1">The sequence shown here is derived from an EMBL/GenBank/DDBJ whole genome shotgun (WGS) entry which is preliminary data.</text>
</comment>
<dbReference type="RefSeq" id="WP_066959155.1">
    <property type="nucleotide sequence ID" value="NZ_CP023449.1"/>
</dbReference>
<dbReference type="AlphaFoldDB" id="A0A2A4G2T9"/>
<accession>A0A2A4G2T9</accession>
<gene>
    <name evidence="1" type="ORF">COO09_01600</name>
</gene>
<organism evidence="1 2">
    <name type="scientific">Rhizorhabdus dicambivorans</name>
    <dbReference type="NCBI Taxonomy" id="1850238"/>
    <lineage>
        <taxon>Bacteria</taxon>
        <taxon>Pseudomonadati</taxon>
        <taxon>Pseudomonadota</taxon>
        <taxon>Alphaproteobacteria</taxon>
        <taxon>Sphingomonadales</taxon>
        <taxon>Sphingomonadaceae</taxon>
        <taxon>Rhizorhabdus</taxon>
    </lineage>
</organism>
<evidence type="ECO:0000313" key="2">
    <source>
        <dbReference type="Proteomes" id="UP000218934"/>
    </source>
</evidence>